<protein>
    <recommendedName>
        <fullName evidence="1">USP domain-containing protein</fullName>
    </recommendedName>
</protein>
<dbReference type="InterPro" id="IPR028889">
    <property type="entry name" value="USP"/>
</dbReference>
<dbReference type="InterPro" id="IPR013083">
    <property type="entry name" value="Znf_RING/FYVE/PHD"/>
</dbReference>
<comment type="caution">
    <text evidence="2">The sequence shown here is derived from an EMBL/GenBank/DDBJ whole genome shotgun (WGS) entry which is preliminary data.</text>
</comment>
<dbReference type="GO" id="GO:0005829">
    <property type="term" value="C:cytosol"/>
    <property type="evidence" value="ECO:0007669"/>
    <property type="project" value="TreeGrafter"/>
</dbReference>
<dbReference type="GO" id="GO:0016579">
    <property type="term" value="P:protein deubiquitination"/>
    <property type="evidence" value="ECO:0007669"/>
    <property type="project" value="InterPro"/>
</dbReference>
<evidence type="ECO:0000259" key="1">
    <source>
        <dbReference type="PROSITE" id="PS50235"/>
    </source>
</evidence>
<evidence type="ECO:0000313" key="2">
    <source>
        <dbReference type="EMBL" id="KAJ5088750.1"/>
    </source>
</evidence>
<dbReference type="GO" id="GO:0004843">
    <property type="term" value="F:cysteine-type deubiquitinase activity"/>
    <property type="evidence" value="ECO:0007669"/>
    <property type="project" value="InterPro"/>
</dbReference>
<dbReference type="InterPro" id="IPR001394">
    <property type="entry name" value="Peptidase_C19_UCH"/>
</dbReference>
<dbReference type="PROSITE" id="PS50235">
    <property type="entry name" value="USP_3"/>
    <property type="match status" value="1"/>
</dbReference>
<proteinExistence type="predicted"/>
<name>A0A9W9EVQ0_9EURO</name>
<keyword evidence="3" id="KW-1185">Reference proteome</keyword>
<feature type="domain" description="USP" evidence="1">
    <location>
        <begin position="171"/>
        <end position="492"/>
    </location>
</feature>
<dbReference type="Gene3D" id="3.30.40.10">
    <property type="entry name" value="Zinc/RING finger domain, C3HC4 (zinc finger)"/>
    <property type="match status" value="1"/>
</dbReference>
<dbReference type="PANTHER" id="PTHR24006">
    <property type="entry name" value="UBIQUITIN CARBOXYL-TERMINAL HYDROLASE"/>
    <property type="match status" value="1"/>
</dbReference>
<dbReference type="AlphaFoldDB" id="A0A9W9EVQ0"/>
<dbReference type="Proteomes" id="UP001149165">
    <property type="component" value="Unassembled WGS sequence"/>
</dbReference>
<dbReference type="GO" id="GO:0005634">
    <property type="term" value="C:nucleus"/>
    <property type="evidence" value="ECO:0007669"/>
    <property type="project" value="TreeGrafter"/>
</dbReference>
<reference evidence="2" key="1">
    <citation type="submission" date="2022-11" db="EMBL/GenBank/DDBJ databases">
        <authorList>
            <person name="Petersen C."/>
        </authorList>
    </citation>
    <scope>NUCLEOTIDE SEQUENCE</scope>
    <source>
        <strain evidence="2">IBT 30069</strain>
    </source>
</reference>
<gene>
    <name evidence="2" type="ORF">N7456_012366</name>
</gene>
<accession>A0A9W9EVQ0</accession>
<dbReference type="EMBL" id="JAPQKH010000007">
    <property type="protein sequence ID" value="KAJ5088750.1"/>
    <property type="molecule type" value="Genomic_DNA"/>
</dbReference>
<dbReference type="InterPro" id="IPR038765">
    <property type="entry name" value="Papain-like_cys_pep_sf"/>
</dbReference>
<sequence length="500" mass="56306">MATALKPGNLEPGNLDSYQLLSEAAYGCEHLVPILKNTATADQFKSGFRKQYESLAPYTKPEPVAVQTTGLRTISSLKPKYHCLSCPEICLSTERKAHTKKSGHVFYIESRNRFLFCETCVDFVYDHGLERFCGPQAKFEYSKGTWVDDVASEAYVKHNAFKNPCSRRGARGVWNMGQTCYQSVILQALLHDPTLNAYFLSGGHDIHTCERSFCMACAASEVFMDFNSGEKTEAVSAATLLYHGWDASREMAGYRQQDAHEYFQFLVNALHAATPGHSESYEKKCDCFFHQTFYGELRSSVMCHKCGKTTHTYDPMADLSLDVQLQNKKRKLGPRTSSSTATLTGCLESFTAVEDLSPDASYHCEKCGNTPQRASKRLQIRKLPAILCMQLKRYEHNSASSDKLHGHIDFPITLNMLPYTVKKDKERVDTSRYIYDLSTVIVHQGSMDSGHYYAYTRVNGDKWVLMDDNKVTVASVADVLRQDAYLLFYGIRSIGPEKSS</sequence>
<reference evidence="2" key="2">
    <citation type="journal article" date="2023" name="IMA Fungus">
        <title>Comparative genomic study of the Penicillium genus elucidates a diverse pangenome and 15 lateral gene transfer events.</title>
        <authorList>
            <person name="Petersen C."/>
            <person name="Sorensen T."/>
            <person name="Nielsen M.R."/>
            <person name="Sondergaard T.E."/>
            <person name="Sorensen J.L."/>
            <person name="Fitzpatrick D.A."/>
            <person name="Frisvad J.C."/>
            <person name="Nielsen K.L."/>
        </authorList>
    </citation>
    <scope>NUCLEOTIDE SEQUENCE</scope>
    <source>
        <strain evidence="2">IBT 30069</strain>
    </source>
</reference>
<dbReference type="Pfam" id="PF00443">
    <property type="entry name" value="UCH"/>
    <property type="match status" value="1"/>
</dbReference>
<dbReference type="SUPFAM" id="SSF54001">
    <property type="entry name" value="Cysteine proteinases"/>
    <property type="match status" value="1"/>
</dbReference>
<dbReference type="PANTHER" id="PTHR24006:SF937">
    <property type="entry name" value="UBIQUITIN CARBOXYL-TERMINAL HYDROLASE"/>
    <property type="match status" value="1"/>
</dbReference>
<dbReference type="OrthoDB" id="289038at2759"/>
<evidence type="ECO:0000313" key="3">
    <source>
        <dbReference type="Proteomes" id="UP001149165"/>
    </source>
</evidence>
<organism evidence="2 3">
    <name type="scientific">Penicillium angulare</name>
    <dbReference type="NCBI Taxonomy" id="116970"/>
    <lineage>
        <taxon>Eukaryota</taxon>
        <taxon>Fungi</taxon>
        <taxon>Dikarya</taxon>
        <taxon>Ascomycota</taxon>
        <taxon>Pezizomycotina</taxon>
        <taxon>Eurotiomycetes</taxon>
        <taxon>Eurotiomycetidae</taxon>
        <taxon>Eurotiales</taxon>
        <taxon>Aspergillaceae</taxon>
        <taxon>Penicillium</taxon>
    </lineage>
</organism>
<dbReference type="Gene3D" id="3.90.70.10">
    <property type="entry name" value="Cysteine proteinases"/>
    <property type="match status" value="1"/>
</dbReference>
<dbReference type="InterPro" id="IPR050164">
    <property type="entry name" value="Peptidase_C19"/>
</dbReference>